<reference evidence="8 9" key="1">
    <citation type="submission" date="2021-03" db="EMBL/GenBank/DDBJ databases">
        <title>Whole genome sequence of Metabacillus bambusae BG109.</title>
        <authorList>
            <person name="Jeong J.W."/>
        </authorList>
    </citation>
    <scope>NUCLEOTIDE SEQUENCE [LARGE SCALE GENOMIC DNA]</scope>
    <source>
        <strain evidence="8 9">BG109</strain>
    </source>
</reference>
<feature type="transmembrane region" description="Helical" evidence="6">
    <location>
        <begin position="284"/>
        <end position="304"/>
    </location>
</feature>
<evidence type="ECO:0000256" key="3">
    <source>
        <dbReference type="ARBA" id="ARBA00022692"/>
    </source>
</evidence>
<feature type="transmembrane region" description="Helical" evidence="6">
    <location>
        <begin position="43"/>
        <end position="65"/>
    </location>
</feature>
<proteinExistence type="predicted"/>
<gene>
    <name evidence="8" type="ORF">I7822_21040</name>
</gene>
<dbReference type="RefSeq" id="WP_207981040.1">
    <property type="nucleotide sequence ID" value="NZ_JAGDEL010000020.1"/>
</dbReference>
<feature type="transmembrane region" description="Helical" evidence="6">
    <location>
        <begin position="311"/>
        <end position="330"/>
    </location>
</feature>
<evidence type="ECO:0000256" key="4">
    <source>
        <dbReference type="ARBA" id="ARBA00022989"/>
    </source>
</evidence>
<dbReference type="PANTHER" id="PTHR11328:SF24">
    <property type="entry name" value="MAJOR FACILITATOR SUPERFAMILY (MFS) PROFILE DOMAIN-CONTAINING PROTEIN"/>
    <property type="match status" value="1"/>
</dbReference>
<dbReference type="Pfam" id="PF13347">
    <property type="entry name" value="MFS_2"/>
    <property type="match status" value="1"/>
</dbReference>
<comment type="subcellular location">
    <subcellularLocation>
        <location evidence="1">Cell membrane</location>
        <topology evidence="1">Multi-pass membrane protein</topology>
    </subcellularLocation>
</comment>
<dbReference type="Proteomes" id="UP000663981">
    <property type="component" value="Unassembled WGS sequence"/>
</dbReference>
<evidence type="ECO:0000256" key="1">
    <source>
        <dbReference type="ARBA" id="ARBA00004651"/>
    </source>
</evidence>
<evidence type="ECO:0000313" key="9">
    <source>
        <dbReference type="Proteomes" id="UP000663981"/>
    </source>
</evidence>
<dbReference type="InterPro" id="IPR036259">
    <property type="entry name" value="MFS_trans_sf"/>
</dbReference>
<dbReference type="InterPro" id="IPR039672">
    <property type="entry name" value="MFS_2"/>
</dbReference>
<organism evidence="8 9">
    <name type="scientific">Metabacillus bambusae</name>
    <dbReference type="NCBI Taxonomy" id="2795218"/>
    <lineage>
        <taxon>Bacteria</taxon>
        <taxon>Bacillati</taxon>
        <taxon>Bacillota</taxon>
        <taxon>Bacilli</taxon>
        <taxon>Bacillales</taxon>
        <taxon>Bacillaceae</taxon>
        <taxon>Metabacillus</taxon>
    </lineage>
</organism>
<feature type="transmembrane region" description="Helical" evidence="6">
    <location>
        <begin position="336"/>
        <end position="357"/>
    </location>
</feature>
<dbReference type="NCBIfam" id="TIGR00792">
    <property type="entry name" value="gph"/>
    <property type="match status" value="1"/>
</dbReference>
<keyword evidence="5 6" id="KW-0472">Membrane</keyword>
<dbReference type="PANTHER" id="PTHR11328">
    <property type="entry name" value="MAJOR FACILITATOR SUPERFAMILY DOMAIN-CONTAINING PROTEIN"/>
    <property type="match status" value="1"/>
</dbReference>
<dbReference type="InterPro" id="IPR020846">
    <property type="entry name" value="MFS_dom"/>
</dbReference>
<dbReference type="CDD" id="cd17332">
    <property type="entry name" value="MFS_MelB_like"/>
    <property type="match status" value="1"/>
</dbReference>
<keyword evidence="9" id="KW-1185">Reference proteome</keyword>
<feature type="domain" description="Major facilitator superfamily (MFS) profile" evidence="7">
    <location>
        <begin position="246"/>
        <end position="460"/>
    </location>
</feature>
<dbReference type="SUPFAM" id="SSF103473">
    <property type="entry name" value="MFS general substrate transporter"/>
    <property type="match status" value="1"/>
</dbReference>
<evidence type="ECO:0000256" key="2">
    <source>
        <dbReference type="ARBA" id="ARBA00022448"/>
    </source>
</evidence>
<evidence type="ECO:0000256" key="5">
    <source>
        <dbReference type="ARBA" id="ARBA00023136"/>
    </source>
</evidence>
<dbReference type="InterPro" id="IPR001927">
    <property type="entry name" value="Na/Gal_symport"/>
</dbReference>
<dbReference type="EMBL" id="JAGDEL010000020">
    <property type="protein sequence ID" value="MBO1514112.1"/>
    <property type="molecule type" value="Genomic_DNA"/>
</dbReference>
<keyword evidence="2" id="KW-0813">Transport</keyword>
<feature type="transmembrane region" description="Helical" evidence="6">
    <location>
        <begin position="192"/>
        <end position="213"/>
    </location>
</feature>
<feature type="transmembrane region" description="Helical" evidence="6">
    <location>
        <begin position="247"/>
        <end position="272"/>
    </location>
</feature>
<evidence type="ECO:0000256" key="6">
    <source>
        <dbReference type="SAM" id="Phobius"/>
    </source>
</evidence>
<sequence length="460" mass="51125">MDAMLQTNTTKVETQPKLSTLEKASYGFGDLASNFVWGMTSSYLLFFYTDIFGITAAAVGTLFLLTRIWDAVNDPIMGILVDRTKTKHGKARPYILYLSIPFAVLSILTFITPDFSDTGKLVYAYVTYTLLGMIYTGINLPYGALMPMMTRDPKEKTQLGSFRMMGMALGSILVAALTLPLVDFFGNGNQQVGFPITMALFSAIGIILFYLTFKNCKERYSEYHSIDEKEKVSIKESIVRMIKNKHWVIIASNSLLIFLRLGLMYGVLIYYVMYVLEQPGMVPVYLTVLNVGNFVGGALAPAILTKVGNRNGSLIVTPISIVLFAALAFMEGVSPVLFVSIFFIANTLIGISFPANFAMLADTVDYQEWKFGKRTEGLLYSGYSFATKFGIAIGSSFAAYALGWAGYNPEALTELATYTIRVLMFAAPISLSLIQIVILFFYKLDKQHPQIVLELEKKRI</sequence>
<keyword evidence="3 6" id="KW-0812">Transmembrane</keyword>
<name>A0ABS3N745_9BACI</name>
<protein>
    <submittedName>
        <fullName evidence="8">MFS transporter</fullName>
    </submittedName>
</protein>
<comment type="caution">
    <text evidence="8">The sequence shown here is derived from an EMBL/GenBank/DDBJ whole genome shotgun (WGS) entry which is preliminary data.</text>
</comment>
<accession>A0ABS3N745</accession>
<feature type="transmembrane region" description="Helical" evidence="6">
    <location>
        <begin position="166"/>
        <end position="186"/>
    </location>
</feature>
<dbReference type="PROSITE" id="PS50850">
    <property type="entry name" value="MFS"/>
    <property type="match status" value="1"/>
</dbReference>
<evidence type="ECO:0000313" key="8">
    <source>
        <dbReference type="EMBL" id="MBO1514112.1"/>
    </source>
</evidence>
<feature type="transmembrane region" description="Helical" evidence="6">
    <location>
        <begin position="94"/>
        <end position="111"/>
    </location>
</feature>
<dbReference type="Gene3D" id="1.20.1250.20">
    <property type="entry name" value="MFS general substrate transporter like domains"/>
    <property type="match status" value="2"/>
</dbReference>
<evidence type="ECO:0000259" key="7">
    <source>
        <dbReference type="PROSITE" id="PS50850"/>
    </source>
</evidence>
<feature type="transmembrane region" description="Helical" evidence="6">
    <location>
        <begin position="378"/>
        <end position="402"/>
    </location>
</feature>
<keyword evidence="4 6" id="KW-1133">Transmembrane helix</keyword>
<feature type="transmembrane region" description="Helical" evidence="6">
    <location>
        <begin position="123"/>
        <end position="145"/>
    </location>
</feature>
<feature type="transmembrane region" description="Helical" evidence="6">
    <location>
        <begin position="422"/>
        <end position="442"/>
    </location>
</feature>